<organism evidence="1 2">
    <name type="scientific">Romanomermis culicivorax</name>
    <name type="common">Nematode worm</name>
    <dbReference type="NCBI Taxonomy" id="13658"/>
    <lineage>
        <taxon>Eukaryota</taxon>
        <taxon>Metazoa</taxon>
        <taxon>Ecdysozoa</taxon>
        <taxon>Nematoda</taxon>
        <taxon>Enoplea</taxon>
        <taxon>Dorylaimia</taxon>
        <taxon>Mermithida</taxon>
        <taxon>Mermithoidea</taxon>
        <taxon>Mermithidae</taxon>
        <taxon>Romanomermis</taxon>
    </lineage>
</organism>
<proteinExistence type="predicted"/>
<evidence type="ECO:0000313" key="1">
    <source>
        <dbReference type="Proteomes" id="UP000887565"/>
    </source>
</evidence>
<dbReference type="WBParaSite" id="nRc.2.0.1.t02237-RA">
    <property type="protein sequence ID" value="nRc.2.0.1.t02237-RA"/>
    <property type="gene ID" value="nRc.2.0.1.g02237"/>
</dbReference>
<dbReference type="Proteomes" id="UP000887565">
    <property type="component" value="Unplaced"/>
</dbReference>
<name>A0A915HLL4_ROMCU</name>
<dbReference type="AlphaFoldDB" id="A0A915HLL4"/>
<evidence type="ECO:0000313" key="2">
    <source>
        <dbReference type="WBParaSite" id="nRc.2.0.1.t02237-RA"/>
    </source>
</evidence>
<reference evidence="2" key="1">
    <citation type="submission" date="2022-11" db="UniProtKB">
        <authorList>
            <consortium name="WormBaseParasite"/>
        </authorList>
    </citation>
    <scope>IDENTIFICATION</scope>
</reference>
<sequence>MNIAALFEDYNDNVHYLKNLVPAGNVSKYDKTNLHTYDHVPLKKLDAIKCVKDLIFSKKYDLFINLCEDLDDGNRCGQAMVELLHKMNVAYTGAAPKFYGISKIGMKMAAVT</sequence>
<protein>
    <submittedName>
        <fullName evidence="2">Uncharacterized protein</fullName>
    </submittedName>
</protein>
<keyword evidence="1" id="KW-1185">Reference proteome</keyword>
<accession>A0A915HLL4</accession>